<dbReference type="EnsemblMetazoa" id="Aqu2.1.35482_001">
    <property type="protein sequence ID" value="Aqu2.1.35482_001"/>
    <property type="gene ID" value="Aqu2.1.35482"/>
</dbReference>
<sequence>MSRQLSLLNYMGARNPTRAERVADHVDETHESTQSTEGSVERSSSHPRSSGTSEEAARSFNPDWFKLYPWLEYSVSKDAVFCYACRLFGAASIHLSRPERAFTTTGFRDWKHATGQKGILVIHNNSLSHKQGMVAWEQFKTTHDRGSVAEQLGSNRPEQIRKNKHYIKSIAEILLLCSKQEISFRVMTKQKVP</sequence>
<evidence type="ECO:0000313" key="3">
    <source>
        <dbReference type="EnsemblMetazoa" id="Aqu2.1.35482_001"/>
    </source>
</evidence>
<accession>A0A1X7V7J3</accession>
<evidence type="ECO:0000259" key="2">
    <source>
        <dbReference type="SMART" id="SM00597"/>
    </source>
</evidence>
<dbReference type="PANTHER" id="PTHR45749:SF21">
    <property type="entry name" value="DUF4371 DOMAIN-CONTAINING PROTEIN"/>
    <property type="match status" value="1"/>
</dbReference>
<feature type="region of interest" description="Disordered" evidence="1">
    <location>
        <begin position="16"/>
        <end position="56"/>
    </location>
</feature>
<reference evidence="3" key="1">
    <citation type="submission" date="2017-05" db="UniProtKB">
        <authorList>
            <consortium name="EnsemblMetazoa"/>
        </authorList>
    </citation>
    <scope>IDENTIFICATION</scope>
</reference>
<dbReference type="OrthoDB" id="7203715at2759"/>
<organism evidence="3">
    <name type="scientific">Amphimedon queenslandica</name>
    <name type="common">Sponge</name>
    <dbReference type="NCBI Taxonomy" id="400682"/>
    <lineage>
        <taxon>Eukaryota</taxon>
        <taxon>Metazoa</taxon>
        <taxon>Porifera</taxon>
        <taxon>Demospongiae</taxon>
        <taxon>Heteroscleromorpha</taxon>
        <taxon>Haplosclerida</taxon>
        <taxon>Niphatidae</taxon>
        <taxon>Amphimedon</taxon>
    </lineage>
</organism>
<dbReference type="InterPro" id="IPR006580">
    <property type="entry name" value="Znf_TTF"/>
</dbReference>
<feature type="compositionally biased region" description="Basic and acidic residues" evidence="1">
    <location>
        <begin position="17"/>
        <end position="31"/>
    </location>
</feature>
<dbReference type="InParanoid" id="A0A1X7V7J3"/>
<proteinExistence type="predicted"/>
<protein>
    <recommendedName>
        <fullName evidence="2">TTF-type domain-containing protein</fullName>
    </recommendedName>
</protein>
<evidence type="ECO:0000256" key="1">
    <source>
        <dbReference type="SAM" id="MobiDB-lite"/>
    </source>
</evidence>
<dbReference type="AlphaFoldDB" id="A0A1X7V7J3"/>
<dbReference type="PANTHER" id="PTHR45749">
    <property type="match status" value="1"/>
</dbReference>
<feature type="domain" description="TTF-type" evidence="2">
    <location>
        <begin position="56"/>
        <end position="144"/>
    </location>
</feature>
<name>A0A1X7V7J3_AMPQE</name>
<dbReference type="SMART" id="SM00597">
    <property type="entry name" value="ZnF_TTF"/>
    <property type="match status" value="1"/>
</dbReference>